<name>A0A497F1A2_9CREN</name>
<comment type="caution">
    <text evidence="4">The sequence shown here is derived from an EMBL/GenBank/DDBJ whole genome shotgun (WGS) entry which is preliminary data.</text>
</comment>
<dbReference type="EMBL" id="QMRA01000075">
    <property type="protein sequence ID" value="RLE53255.1"/>
    <property type="molecule type" value="Genomic_DNA"/>
</dbReference>
<proteinExistence type="predicted"/>
<organism evidence="4 5">
    <name type="scientific">Thermoproteota archaeon</name>
    <dbReference type="NCBI Taxonomy" id="2056631"/>
    <lineage>
        <taxon>Archaea</taxon>
        <taxon>Thermoproteota</taxon>
    </lineage>
</organism>
<feature type="domain" description="MobA-like NTP transferase" evidence="3">
    <location>
        <begin position="35"/>
        <end position="155"/>
    </location>
</feature>
<evidence type="ECO:0000256" key="2">
    <source>
        <dbReference type="ARBA" id="ARBA00022695"/>
    </source>
</evidence>
<sequence>MGKLLSSCIRSILTLAQCTYINFSRRGMLMRIDEALILAAGLSTRLKAQGILTPKFALEVKKAPLIWYPLNSLMRCKVDRFVIVVAEVYLDIAKELVDNYFTDVEVNLVSNKFPNRGNGYSLILGSSYVESEKFYVSMADHVYPPEMPVKMLEDYMKFGEPDILVGGDSKPKFIDVAEATKILADEDGSLMLIGKHIEKFNYIDVGLFIMKNSAIDLIRDLEREADDLNLSKLITKAKSKGLRVQVSDVTGILWTEVDTYEDYISLISGKRREALLNYLENLRC</sequence>
<reference evidence="4 5" key="1">
    <citation type="submission" date="2018-06" db="EMBL/GenBank/DDBJ databases">
        <title>Extensive metabolic versatility and redundancy in microbially diverse, dynamic hydrothermal sediments.</title>
        <authorList>
            <person name="Dombrowski N."/>
            <person name="Teske A."/>
            <person name="Baker B.J."/>
        </authorList>
    </citation>
    <scope>NUCLEOTIDE SEQUENCE [LARGE SCALE GENOMIC DNA]</scope>
    <source>
        <strain evidence="4">B20_G2</strain>
    </source>
</reference>
<evidence type="ECO:0000313" key="4">
    <source>
        <dbReference type="EMBL" id="RLE53255.1"/>
    </source>
</evidence>
<dbReference type="InterPro" id="IPR029044">
    <property type="entry name" value="Nucleotide-diphossugar_trans"/>
</dbReference>
<keyword evidence="2" id="KW-0548">Nucleotidyltransferase</keyword>
<gene>
    <name evidence="4" type="ORF">DRJ26_03600</name>
</gene>
<dbReference type="Proteomes" id="UP000269499">
    <property type="component" value="Unassembled WGS sequence"/>
</dbReference>
<evidence type="ECO:0000313" key="5">
    <source>
        <dbReference type="Proteomes" id="UP000269499"/>
    </source>
</evidence>
<keyword evidence="1" id="KW-0808">Transferase</keyword>
<dbReference type="PANTHER" id="PTHR43584:SF8">
    <property type="entry name" value="N-ACETYLMURAMATE ALPHA-1-PHOSPHATE URIDYLYLTRANSFERASE"/>
    <property type="match status" value="1"/>
</dbReference>
<evidence type="ECO:0000259" key="3">
    <source>
        <dbReference type="Pfam" id="PF12804"/>
    </source>
</evidence>
<dbReference type="AlphaFoldDB" id="A0A497F1A2"/>
<accession>A0A497F1A2</accession>
<dbReference type="InterPro" id="IPR025877">
    <property type="entry name" value="MobA-like_NTP_Trfase"/>
</dbReference>
<protein>
    <recommendedName>
        <fullName evidence="3">MobA-like NTP transferase domain-containing protein</fullName>
    </recommendedName>
</protein>
<dbReference type="PANTHER" id="PTHR43584">
    <property type="entry name" value="NUCLEOTIDYL TRANSFERASE"/>
    <property type="match status" value="1"/>
</dbReference>
<dbReference type="SUPFAM" id="SSF53448">
    <property type="entry name" value="Nucleotide-diphospho-sugar transferases"/>
    <property type="match status" value="1"/>
</dbReference>
<dbReference type="InterPro" id="IPR050065">
    <property type="entry name" value="GlmU-like"/>
</dbReference>
<dbReference type="Pfam" id="PF12804">
    <property type="entry name" value="NTP_transf_3"/>
    <property type="match status" value="1"/>
</dbReference>
<dbReference type="Gene3D" id="3.90.550.10">
    <property type="entry name" value="Spore Coat Polysaccharide Biosynthesis Protein SpsA, Chain A"/>
    <property type="match status" value="1"/>
</dbReference>
<evidence type="ECO:0000256" key="1">
    <source>
        <dbReference type="ARBA" id="ARBA00022679"/>
    </source>
</evidence>
<dbReference type="GO" id="GO:0016779">
    <property type="term" value="F:nucleotidyltransferase activity"/>
    <property type="evidence" value="ECO:0007669"/>
    <property type="project" value="UniProtKB-KW"/>
</dbReference>